<dbReference type="Pfam" id="PF24883">
    <property type="entry name" value="NPHP3_N"/>
    <property type="match status" value="1"/>
</dbReference>
<dbReference type="SMART" id="SM00248">
    <property type="entry name" value="ANK"/>
    <property type="match status" value="3"/>
</dbReference>
<dbReference type="InterPro" id="IPR056884">
    <property type="entry name" value="NPHP3-like_N"/>
</dbReference>
<dbReference type="GO" id="GO:0003824">
    <property type="term" value="F:catalytic activity"/>
    <property type="evidence" value="ECO:0007669"/>
    <property type="project" value="InterPro"/>
</dbReference>
<dbReference type="Pfam" id="PF22939">
    <property type="entry name" value="WHD_GPIID"/>
    <property type="match status" value="1"/>
</dbReference>
<proteinExistence type="predicted"/>
<evidence type="ECO:0000259" key="4">
    <source>
        <dbReference type="Pfam" id="PF24883"/>
    </source>
</evidence>
<dbReference type="PANTHER" id="PTHR46082:SF11">
    <property type="entry name" value="AAA+ ATPASE DOMAIN-CONTAINING PROTEIN-RELATED"/>
    <property type="match status" value="1"/>
</dbReference>
<accession>A0A024SEH3</accession>
<evidence type="ECO:0000256" key="1">
    <source>
        <dbReference type="ARBA" id="ARBA00022737"/>
    </source>
</evidence>
<dbReference type="SUPFAM" id="SSF53167">
    <property type="entry name" value="Purine and uridine phosphorylases"/>
    <property type="match status" value="1"/>
</dbReference>
<feature type="domain" description="Nephrocystin 3-like N-terminal" evidence="4">
    <location>
        <begin position="375"/>
        <end position="539"/>
    </location>
</feature>
<dbReference type="OrthoDB" id="1577640at2759"/>
<keyword evidence="1" id="KW-0677">Repeat</keyword>
<dbReference type="GO" id="GO:0009116">
    <property type="term" value="P:nucleoside metabolic process"/>
    <property type="evidence" value="ECO:0007669"/>
    <property type="project" value="InterPro"/>
</dbReference>
<sequence length="933" mass="104750">MLKHEEYTVGWLCCIKEEYVAAQSFLDEKHGRPEDVSPNDNNDYTLGTMGKHNVVIAVLPDGEYGIASAATVARDMLHTFPNVRIGLLVGIGGGAPSKNHDIRLGDVVVSTPRDRATGGVLHYDFTKTLQDQRVETISYLNLPPTLLRTALNGLRAEYESDGHQIQESIDQKLLEKPKLKKKYMRPDQNSDRLYRRDIIHPLSQDIVSCASVCGDNPSKLIQRPDRDDDDDNPTIHYGLIASADQLLKDAALRDKLAAENGILCFETQAAGLMNHFPCLVIRGICDYSDSHGNTSWRGYAAMTAAAYAKNLLSRVSINRVQAEKKIGEMLSGVQEGVNKLLDIQHDRHDEAILNWLTPINYAFTQMDHIARRQPGTGQWFINSAEYQAWLASDRQTLFCPGIPGSGKTIITAIVVDDIYNRFHNDTTVGIAYLYCDYRRQHEQTIEELLSSLVKQLAQRQASVPDDVRRLHEEYKKQPKPLNLDDILMLLHSTSKLFSSVIIIIDALDEARDKGCRARLIFESLRLQADDNVKIFLTSRHDAETVGLLGESLLLEIRAHAEDVQKYVTHHIATLPSFILEDRQLQDDIISAICTAVDGMYLLAPLLVEALSREPTVGHVETALRSLPTGLDEIYDGALMRIEDQGGGKRDLAKNILCWILHAKRPLSFKELQHAVAIRPGQSELDRKFIPTRNTIGTICAGLITIDAWSNQVRLVHYTTKEYLKRTQDIWFINHQCYILKTCLTYLSFKAFEGGCCATVTGLRDRLLLHPLYAYAAVHWGHHARKTSTYNRGIMAFLKCNAKVEASIQVLKSQWGCRNQWEMIYALLFPDASPKALKGTRMSAVHLTAYFGLDESLKHLIESNDPDKADEQKRTPLSYAAEHGYEAVVRLLIATARVDVNSRDKNGSTPLLWAARNGHADIANLLLAHIRTLT</sequence>
<dbReference type="InterPro" id="IPR035994">
    <property type="entry name" value="Nucleoside_phosphorylase_sf"/>
</dbReference>
<dbReference type="HOGENOM" id="CLU_000288_34_2_1"/>
<dbReference type="EMBL" id="KI911142">
    <property type="protein sequence ID" value="ETS03760.1"/>
    <property type="molecule type" value="Genomic_DNA"/>
</dbReference>
<feature type="repeat" description="ANK" evidence="2">
    <location>
        <begin position="905"/>
        <end position="926"/>
    </location>
</feature>
<dbReference type="Gene3D" id="1.25.40.20">
    <property type="entry name" value="Ankyrin repeat-containing domain"/>
    <property type="match status" value="1"/>
</dbReference>
<dbReference type="PROSITE" id="PS50088">
    <property type="entry name" value="ANK_REPEAT"/>
    <property type="match status" value="1"/>
</dbReference>
<dbReference type="InterPro" id="IPR036770">
    <property type="entry name" value="Ankyrin_rpt-contain_sf"/>
</dbReference>
<dbReference type="InterPro" id="IPR002110">
    <property type="entry name" value="Ankyrin_rpt"/>
</dbReference>
<dbReference type="SUPFAM" id="SSF48403">
    <property type="entry name" value="Ankyrin repeat"/>
    <property type="match status" value="1"/>
</dbReference>
<protein>
    <submittedName>
        <fullName evidence="5">Purine and uridine phosphorylase</fullName>
    </submittedName>
</protein>
<dbReference type="InterPro" id="IPR053137">
    <property type="entry name" value="NLR-like"/>
</dbReference>
<evidence type="ECO:0000256" key="2">
    <source>
        <dbReference type="PROSITE-ProRule" id="PRU00023"/>
    </source>
</evidence>
<name>A0A024SEH3_HYPJR</name>
<evidence type="ECO:0000259" key="3">
    <source>
        <dbReference type="Pfam" id="PF22939"/>
    </source>
</evidence>
<dbReference type="Gene3D" id="3.40.50.1580">
    <property type="entry name" value="Nucleoside phosphorylase domain"/>
    <property type="match status" value="1"/>
</dbReference>
<gene>
    <name evidence="5" type="ORF">M419DRAFT_74568</name>
</gene>
<dbReference type="KEGG" id="trr:M419DRAFT_74568"/>
<dbReference type="AlphaFoldDB" id="A0A024SEH3"/>
<dbReference type="Gene3D" id="3.40.50.300">
    <property type="entry name" value="P-loop containing nucleotide triphosphate hydrolases"/>
    <property type="match status" value="1"/>
</dbReference>
<evidence type="ECO:0000313" key="6">
    <source>
        <dbReference type="Proteomes" id="UP000024376"/>
    </source>
</evidence>
<dbReference type="PROSITE" id="PS50297">
    <property type="entry name" value="ANK_REP_REGION"/>
    <property type="match status" value="1"/>
</dbReference>
<reference evidence="6" key="1">
    <citation type="journal article" date="2013" name="Ind. Biotechnol.">
        <title>Comparative genomics analysis of Trichoderma reesei strains.</title>
        <authorList>
            <person name="Koike H."/>
            <person name="Aerts A."/>
            <person name="LaButti K."/>
            <person name="Grigoriev I.V."/>
            <person name="Baker S.E."/>
        </authorList>
    </citation>
    <scope>NUCLEOTIDE SEQUENCE [LARGE SCALE GENOMIC DNA]</scope>
    <source>
        <strain evidence="6">ATCC 56765 / BCRC 32924 / NRRL 11460 / Rut C-30</strain>
    </source>
</reference>
<organism evidence="5 6">
    <name type="scientific">Hypocrea jecorina (strain ATCC 56765 / BCRC 32924 / NRRL 11460 / Rut C-30)</name>
    <name type="common">Trichoderma reesei</name>
    <dbReference type="NCBI Taxonomy" id="1344414"/>
    <lineage>
        <taxon>Eukaryota</taxon>
        <taxon>Fungi</taxon>
        <taxon>Dikarya</taxon>
        <taxon>Ascomycota</taxon>
        <taxon>Pezizomycotina</taxon>
        <taxon>Sordariomycetes</taxon>
        <taxon>Hypocreomycetidae</taxon>
        <taxon>Hypocreales</taxon>
        <taxon>Hypocreaceae</taxon>
        <taxon>Trichoderma</taxon>
    </lineage>
</organism>
<dbReference type="InterPro" id="IPR027417">
    <property type="entry name" value="P-loop_NTPase"/>
</dbReference>
<dbReference type="Proteomes" id="UP000024376">
    <property type="component" value="Unassembled WGS sequence"/>
</dbReference>
<dbReference type="SUPFAM" id="SSF52540">
    <property type="entry name" value="P-loop containing nucleoside triphosphate hydrolases"/>
    <property type="match status" value="1"/>
</dbReference>
<evidence type="ECO:0000313" key="5">
    <source>
        <dbReference type="EMBL" id="ETS03760.1"/>
    </source>
</evidence>
<feature type="domain" description="GPI inositol-deacylase winged helix" evidence="3">
    <location>
        <begin position="646"/>
        <end position="724"/>
    </location>
</feature>
<dbReference type="Pfam" id="PF12796">
    <property type="entry name" value="Ank_2"/>
    <property type="match status" value="1"/>
</dbReference>
<keyword evidence="2" id="KW-0040">ANK repeat</keyword>
<dbReference type="PANTHER" id="PTHR46082">
    <property type="entry name" value="ATP/GTP-BINDING PROTEIN-RELATED"/>
    <property type="match status" value="1"/>
</dbReference>
<dbReference type="InterPro" id="IPR054471">
    <property type="entry name" value="GPIID_WHD"/>
</dbReference>